<name>A0A5B7GYQ2_PORTR</name>
<feature type="compositionally biased region" description="Low complexity" evidence="1">
    <location>
        <begin position="144"/>
        <end position="158"/>
    </location>
</feature>
<sequence length="214" mass="22486">MPACLPACLLASLPPIRPSRALLPSSSLLHSSSSLPLISPSLRHAPLVFSSSCLRRSFLSVSPRRCSSLLPPLPVPPHCTSPASRAGQSLPCPAALFTVHRVHSNGPNTLPPRLPRQPARLPPRPHASTPLRHSHSCVGEAWPRRTPLSLPALPAPRRAGGERLAPGARRQLGAPGRSGSVPSRSGVGVAHSLTPRGGLRLPGNPRAPVTRPLL</sequence>
<dbReference type="AlphaFoldDB" id="A0A5B7GYQ2"/>
<evidence type="ECO:0000313" key="3">
    <source>
        <dbReference type="Proteomes" id="UP000324222"/>
    </source>
</evidence>
<gene>
    <name evidence="2" type="ORF">E2C01_056805</name>
</gene>
<proteinExistence type="predicted"/>
<keyword evidence="3" id="KW-1185">Reference proteome</keyword>
<comment type="caution">
    <text evidence="2">The sequence shown here is derived from an EMBL/GenBank/DDBJ whole genome shotgun (WGS) entry which is preliminary data.</text>
</comment>
<evidence type="ECO:0000256" key="1">
    <source>
        <dbReference type="SAM" id="MobiDB-lite"/>
    </source>
</evidence>
<feature type="compositionally biased region" description="Pro residues" evidence="1">
    <location>
        <begin position="109"/>
        <end position="125"/>
    </location>
</feature>
<organism evidence="2 3">
    <name type="scientific">Portunus trituberculatus</name>
    <name type="common">Swimming crab</name>
    <name type="synonym">Neptunus trituberculatus</name>
    <dbReference type="NCBI Taxonomy" id="210409"/>
    <lineage>
        <taxon>Eukaryota</taxon>
        <taxon>Metazoa</taxon>
        <taxon>Ecdysozoa</taxon>
        <taxon>Arthropoda</taxon>
        <taxon>Crustacea</taxon>
        <taxon>Multicrustacea</taxon>
        <taxon>Malacostraca</taxon>
        <taxon>Eumalacostraca</taxon>
        <taxon>Eucarida</taxon>
        <taxon>Decapoda</taxon>
        <taxon>Pleocyemata</taxon>
        <taxon>Brachyura</taxon>
        <taxon>Eubrachyura</taxon>
        <taxon>Portunoidea</taxon>
        <taxon>Portunidae</taxon>
        <taxon>Portuninae</taxon>
        <taxon>Portunus</taxon>
    </lineage>
</organism>
<dbReference type="Proteomes" id="UP000324222">
    <property type="component" value="Unassembled WGS sequence"/>
</dbReference>
<feature type="compositionally biased region" description="Low complexity" evidence="1">
    <location>
        <begin position="173"/>
        <end position="190"/>
    </location>
</feature>
<dbReference type="EMBL" id="VSRR010019982">
    <property type="protein sequence ID" value="MPC62716.1"/>
    <property type="molecule type" value="Genomic_DNA"/>
</dbReference>
<feature type="region of interest" description="Disordered" evidence="1">
    <location>
        <begin position="104"/>
        <end position="214"/>
    </location>
</feature>
<accession>A0A5B7GYQ2</accession>
<evidence type="ECO:0000313" key="2">
    <source>
        <dbReference type="EMBL" id="MPC62716.1"/>
    </source>
</evidence>
<reference evidence="2 3" key="1">
    <citation type="submission" date="2019-05" db="EMBL/GenBank/DDBJ databases">
        <title>Another draft genome of Portunus trituberculatus and its Hox gene families provides insights of decapod evolution.</title>
        <authorList>
            <person name="Jeong J.-H."/>
            <person name="Song I."/>
            <person name="Kim S."/>
            <person name="Choi T."/>
            <person name="Kim D."/>
            <person name="Ryu S."/>
            <person name="Kim W."/>
        </authorList>
    </citation>
    <scope>NUCLEOTIDE SEQUENCE [LARGE SCALE GENOMIC DNA]</scope>
    <source>
        <tissue evidence="2">Muscle</tissue>
    </source>
</reference>
<protein>
    <submittedName>
        <fullName evidence="2">Uncharacterized protein</fullName>
    </submittedName>
</protein>